<feature type="region of interest" description="Disordered" evidence="1">
    <location>
        <begin position="53"/>
        <end position="73"/>
    </location>
</feature>
<feature type="compositionally biased region" description="Polar residues" evidence="1">
    <location>
        <begin position="63"/>
        <end position="73"/>
    </location>
</feature>
<organism evidence="2 3">
    <name type="scientific">Meloidogyne enterolobii</name>
    <name type="common">Root-knot nematode worm</name>
    <name type="synonym">Meloidogyne mayaguensis</name>
    <dbReference type="NCBI Taxonomy" id="390850"/>
    <lineage>
        <taxon>Eukaryota</taxon>
        <taxon>Metazoa</taxon>
        <taxon>Ecdysozoa</taxon>
        <taxon>Nematoda</taxon>
        <taxon>Chromadorea</taxon>
        <taxon>Rhabditida</taxon>
        <taxon>Tylenchina</taxon>
        <taxon>Tylenchomorpha</taxon>
        <taxon>Tylenchoidea</taxon>
        <taxon>Meloidogynidae</taxon>
        <taxon>Meloidogyninae</taxon>
        <taxon>Meloidogyne</taxon>
    </lineage>
</organism>
<accession>A0A6V7YCS3</accession>
<dbReference type="EMBL" id="CAJEWN010004113">
    <property type="protein sequence ID" value="CAD2209306.1"/>
    <property type="molecule type" value="Genomic_DNA"/>
</dbReference>
<protein>
    <submittedName>
        <fullName evidence="2">Uncharacterized protein</fullName>
    </submittedName>
</protein>
<dbReference type="Proteomes" id="UP000580250">
    <property type="component" value="Unassembled WGS sequence"/>
</dbReference>
<evidence type="ECO:0000313" key="3">
    <source>
        <dbReference type="Proteomes" id="UP000580250"/>
    </source>
</evidence>
<evidence type="ECO:0000313" key="2">
    <source>
        <dbReference type="EMBL" id="CAD2209306.1"/>
    </source>
</evidence>
<reference evidence="2 3" key="1">
    <citation type="submission" date="2020-08" db="EMBL/GenBank/DDBJ databases">
        <authorList>
            <person name="Koutsovoulos G."/>
            <person name="Danchin GJ E."/>
        </authorList>
    </citation>
    <scope>NUCLEOTIDE SEQUENCE [LARGE SCALE GENOMIC DNA]</scope>
</reference>
<sequence length="73" mass="7985">MFKYQLVGTGKDNVVEQGNLVDLQEGFGPQQNNQQLVPFAVFAQQVIDQEIVEAPSEPASPPFSTTENTTSTE</sequence>
<dbReference type="AlphaFoldDB" id="A0A6V7YCS3"/>
<evidence type="ECO:0000256" key="1">
    <source>
        <dbReference type="SAM" id="MobiDB-lite"/>
    </source>
</evidence>
<gene>
    <name evidence="2" type="ORF">MENT_LOCUS63453</name>
</gene>
<comment type="caution">
    <text evidence="2">The sequence shown here is derived from an EMBL/GenBank/DDBJ whole genome shotgun (WGS) entry which is preliminary data.</text>
</comment>
<name>A0A6V7YCS3_MELEN</name>
<proteinExistence type="predicted"/>